<feature type="compositionally biased region" description="Pro residues" evidence="1">
    <location>
        <begin position="319"/>
        <end position="329"/>
    </location>
</feature>
<dbReference type="OrthoDB" id="10420644at2759"/>
<evidence type="ECO:0000313" key="2">
    <source>
        <dbReference type="EMBL" id="CAF1223701.1"/>
    </source>
</evidence>
<evidence type="ECO:0000313" key="4">
    <source>
        <dbReference type="Proteomes" id="UP000663828"/>
    </source>
</evidence>
<reference evidence="3" key="1">
    <citation type="submission" date="2021-02" db="EMBL/GenBank/DDBJ databases">
        <authorList>
            <person name="Nowell W R."/>
        </authorList>
    </citation>
    <scope>NUCLEOTIDE SEQUENCE</scope>
</reference>
<dbReference type="Proteomes" id="UP000663828">
    <property type="component" value="Unassembled WGS sequence"/>
</dbReference>
<dbReference type="Proteomes" id="UP000663852">
    <property type="component" value="Unassembled WGS sequence"/>
</dbReference>
<evidence type="ECO:0000313" key="3">
    <source>
        <dbReference type="EMBL" id="CAF1545875.1"/>
    </source>
</evidence>
<organism evidence="3 4">
    <name type="scientific">Adineta ricciae</name>
    <name type="common">Rotifer</name>
    <dbReference type="NCBI Taxonomy" id="249248"/>
    <lineage>
        <taxon>Eukaryota</taxon>
        <taxon>Metazoa</taxon>
        <taxon>Spiralia</taxon>
        <taxon>Gnathifera</taxon>
        <taxon>Rotifera</taxon>
        <taxon>Eurotatoria</taxon>
        <taxon>Bdelloidea</taxon>
        <taxon>Adinetida</taxon>
        <taxon>Adinetidae</taxon>
        <taxon>Adineta</taxon>
    </lineage>
</organism>
<comment type="caution">
    <text evidence="3">The sequence shown here is derived from an EMBL/GenBank/DDBJ whole genome shotgun (WGS) entry which is preliminary data.</text>
</comment>
<name>A0A815WKD3_ADIRI</name>
<accession>A0A815WKD3</accession>
<proteinExistence type="predicted"/>
<dbReference type="Gene3D" id="3.90.176.10">
    <property type="entry name" value="Toxin ADP-ribosyltransferase, Chain A, domain 1"/>
    <property type="match status" value="1"/>
</dbReference>
<feature type="compositionally biased region" description="Basic and acidic residues" evidence="1">
    <location>
        <begin position="49"/>
        <end position="59"/>
    </location>
</feature>
<feature type="region of interest" description="Disordered" evidence="1">
    <location>
        <begin position="292"/>
        <end position="342"/>
    </location>
</feature>
<feature type="region of interest" description="Disordered" evidence="1">
    <location>
        <begin position="1"/>
        <end position="73"/>
    </location>
</feature>
<sequence>MGSSCCSGKSTAITPTTKDFDGVPKSPEIPPKAPREPTPDPSSSESEDEEKHEAPEPPSKKQRPPARYNKIGISTEDPSLLIKGYEKKPLCSLEEALERFEEHIPNLDGQIQEAKSNCHFPSQHGLTHDEAAALYLYLVVGSDDSVRSYLQRAWDSNERKQMKPWFKYLRLLKNGLDKLPDVRVEIWQGMPYDKDVMGKLEEDSLDLFTCMGLATPSKSQVLTDLDDGSDGEKILVGYSSVSGKDVSNYSPKKGTDSTQPAKDVLMWPGCKVNKSQETVSDGNGCVFVHLKQKNNAPREPMPPPTPTPQPNETPKQKSAPPPTPTPQPNETPKQKSAPPPKHFQCPIPDDPYAYFTMYQRTRCQNRCNGNHAGNHCHGFERVFHNCAHHCEPVEFRCSRCSKHTRKLYECKACRKRFCHRCCFQ</sequence>
<dbReference type="AlphaFoldDB" id="A0A815WKD3"/>
<feature type="compositionally biased region" description="Pro residues" evidence="1">
    <location>
        <begin position="299"/>
        <end position="311"/>
    </location>
</feature>
<protein>
    <submittedName>
        <fullName evidence="3">Uncharacterized protein</fullName>
    </submittedName>
</protein>
<gene>
    <name evidence="2" type="ORF">EDS130_LOCUS26558</name>
    <name evidence="3" type="ORF">XAT740_LOCUS42514</name>
</gene>
<dbReference type="EMBL" id="CAJNOR010005110">
    <property type="protein sequence ID" value="CAF1545875.1"/>
    <property type="molecule type" value="Genomic_DNA"/>
</dbReference>
<dbReference type="EMBL" id="CAJNOJ010000162">
    <property type="protein sequence ID" value="CAF1223701.1"/>
    <property type="molecule type" value="Genomic_DNA"/>
</dbReference>
<feature type="compositionally biased region" description="Polar residues" evidence="1">
    <location>
        <begin position="1"/>
        <end position="17"/>
    </location>
</feature>
<keyword evidence="4" id="KW-1185">Reference proteome</keyword>
<evidence type="ECO:0000256" key="1">
    <source>
        <dbReference type="SAM" id="MobiDB-lite"/>
    </source>
</evidence>